<reference evidence="7" key="1">
    <citation type="journal article" date="2023" name="Science">
        <title>Genome structures resolve the early diversification of teleost fishes.</title>
        <authorList>
            <person name="Parey E."/>
            <person name="Louis A."/>
            <person name="Montfort J."/>
            <person name="Bouchez O."/>
            <person name="Roques C."/>
            <person name="Iampietro C."/>
            <person name="Lluch J."/>
            <person name="Castinel A."/>
            <person name="Donnadieu C."/>
            <person name="Desvignes T."/>
            <person name="Floi Bucao C."/>
            <person name="Jouanno E."/>
            <person name="Wen M."/>
            <person name="Mejri S."/>
            <person name="Dirks R."/>
            <person name="Jansen H."/>
            <person name="Henkel C."/>
            <person name="Chen W.J."/>
            <person name="Zahm M."/>
            <person name="Cabau C."/>
            <person name="Klopp C."/>
            <person name="Thompson A.W."/>
            <person name="Robinson-Rechavi M."/>
            <person name="Braasch I."/>
            <person name="Lecointre G."/>
            <person name="Bobe J."/>
            <person name="Postlethwait J.H."/>
            <person name="Berthelot C."/>
            <person name="Roest Crollius H."/>
            <person name="Guiguen Y."/>
        </authorList>
    </citation>
    <scope>NUCLEOTIDE SEQUENCE</scope>
    <source>
        <strain evidence="7">Concon-B</strain>
    </source>
</reference>
<evidence type="ECO:0000259" key="6">
    <source>
        <dbReference type="PROSITE" id="PS50600"/>
    </source>
</evidence>
<dbReference type="PROSITE" id="PS50600">
    <property type="entry name" value="ULP_PROTEASE"/>
    <property type="match status" value="1"/>
</dbReference>
<evidence type="ECO:0000256" key="4">
    <source>
        <dbReference type="ARBA" id="ARBA00022807"/>
    </source>
</evidence>
<organism evidence="7 8">
    <name type="scientific">Conger conger</name>
    <name type="common">Conger eel</name>
    <name type="synonym">Muraena conger</name>
    <dbReference type="NCBI Taxonomy" id="82655"/>
    <lineage>
        <taxon>Eukaryota</taxon>
        <taxon>Metazoa</taxon>
        <taxon>Chordata</taxon>
        <taxon>Craniata</taxon>
        <taxon>Vertebrata</taxon>
        <taxon>Euteleostomi</taxon>
        <taxon>Actinopterygii</taxon>
        <taxon>Neopterygii</taxon>
        <taxon>Teleostei</taxon>
        <taxon>Anguilliformes</taxon>
        <taxon>Congridae</taxon>
        <taxon>Conger</taxon>
    </lineage>
</organism>
<evidence type="ECO:0000256" key="2">
    <source>
        <dbReference type="ARBA" id="ARBA00022670"/>
    </source>
</evidence>
<dbReference type="GO" id="GO:0016926">
    <property type="term" value="P:protein desumoylation"/>
    <property type="evidence" value="ECO:0007669"/>
    <property type="project" value="TreeGrafter"/>
</dbReference>
<dbReference type="GO" id="GO:0005634">
    <property type="term" value="C:nucleus"/>
    <property type="evidence" value="ECO:0007669"/>
    <property type="project" value="TreeGrafter"/>
</dbReference>
<accession>A0A9Q1DC40</accession>
<evidence type="ECO:0000313" key="7">
    <source>
        <dbReference type="EMBL" id="KAJ8265675.1"/>
    </source>
</evidence>
<gene>
    <name evidence="7" type="ORF">COCON_G00147740</name>
</gene>
<dbReference type="SUPFAM" id="SSF54001">
    <property type="entry name" value="Cysteine proteinases"/>
    <property type="match status" value="1"/>
</dbReference>
<evidence type="ECO:0000256" key="3">
    <source>
        <dbReference type="ARBA" id="ARBA00022801"/>
    </source>
</evidence>
<evidence type="ECO:0000256" key="5">
    <source>
        <dbReference type="SAM" id="MobiDB-lite"/>
    </source>
</evidence>
<dbReference type="Pfam" id="PF02902">
    <property type="entry name" value="Peptidase_C48"/>
    <property type="match status" value="1"/>
</dbReference>
<dbReference type="InterPro" id="IPR038765">
    <property type="entry name" value="Papain-like_cys_pep_sf"/>
</dbReference>
<keyword evidence="8" id="KW-1185">Reference proteome</keyword>
<comment type="caution">
    <text evidence="7">The sequence shown here is derived from an EMBL/GenBank/DDBJ whole genome shotgun (WGS) entry which is preliminary data.</text>
</comment>
<dbReference type="Gene3D" id="3.40.395.10">
    <property type="entry name" value="Adenoviral Proteinase, Chain A"/>
    <property type="match status" value="1"/>
</dbReference>
<dbReference type="EMBL" id="JAFJMO010000010">
    <property type="protein sequence ID" value="KAJ8265675.1"/>
    <property type="molecule type" value="Genomic_DNA"/>
</dbReference>
<dbReference type="FunFam" id="3.40.395.10:FF:000001">
    <property type="entry name" value="Sentrin-specific protease 1"/>
    <property type="match status" value="1"/>
</dbReference>
<keyword evidence="2" id="KW-0645">Protease</keyword>
<keyword evidence="4" id="KW-0788">Thiol protease</keyword>
<dbReference type="OrthoDB" id="1939479at2759"/>
<feature type="compositionally biased region" description="Pro residues" evidence="5">
    <location>
        <begin position="335"/>
        <end position="345"/>
    </location>
</feature>
<dbReference type="Proteomes" id="UP001152803">
    <property type="component" value="Unassembled WGS sequence"/>
</dbReference>
<dbReference type="GO" id="GO:0080090">
    <property type="term" value="P:regulation of primary metabolic process"/>
    <property type="evidence" value="ECO:0007669"/>
    <property type="project" value="UniProtKB-ARBA"/>
</dbReference>
<dbReference type="InterPro" id="IPR003653">
    <property type="entry name" value="Peptidase_C48_C"/>
</dbReference>
<feature type="domain" description="Ubiquitin-like protease family profile" evidence="6">
    <location>
        <begin position="497"/>
        <end position="661"/>
    </location>
</feature>
<name>A0A9Q1DC40_CONCO</name>
<dbReference type="GO" id="GO:0060255">
    <property type="term" value="P:regulation of macromolecule metabolic process"/>
    <property type="evidence" value="ECO:0007669"/>
    <property type="project" value="UniProtKB-ARBA"/>
</dbReference>
<evidence type="ECO:0000256" key="1">
    <source>
        <dbReference type="ARBA" id="ARBA00005234"/>
    </source>
</evidence>
<dbReference type="GO" id="GO:0016929">
    <property type="term" value="F:deSUMOylase activity"/>
    <property type="evidence" value="ECO:0007669"/>
    <property type="project" value="TreeGrafter"/>
</dbReference>
<keyword evidence="3" id="KW-0378">Hydrolase</keyword>
<feature type="region of interest" description="Disordered" evidence="5">
    <location>
        <begin position="287"/>
        <end position="363"/>
    </location>
</feature>
<proteinExistence type="inferred from homology"/>
<comment type="similarity">
    <text evidence="1">Belongs to the peptidase C48 family.</text>
</comment>
<dbReference type="PANTHER" id="PTHR12606">
    <property type="entry name" value="SENTRIN/SUMO-SPECIFIC PROTEASE"/>
    <property type="match status" value="1"/>
</dbReference>
<dbReference type="AlphaFoldDB" id="A0A9Q1DC40"/>
<sequence length="691" mass="76701">MFNKLYEWIGTGIASLRNGAPANDQEEGVQQDGQIRRKRPINCVEDGEAVLQEEAAVKKFRMGDWIDTVKMAAQGVKTQSSSMASWPSPRPATPSWAESEFQVLSSATLRETFVMPSSTQTWKSGKSADALRMDCPVPGPQACIPQQEAPKTNGHSATLPLALALAPRPCPSPRLGRTLNLTPRRSPSSQASTGGSAGSLFTSMYEKTFPIRVVQSPAHSGSPRPWRRRTHCTAQESVRVEEKEVYRQLLVMVSEGQSALFQDGTSCPGLRSHRDLTSFLISSRRLQSSLPSASSEGPSAPPSPRPVSSLGSTPLPSPRAGSDGADTPLCSPRPTVTPAPPPEPVSSPALQGDSSQSALSSVPDGDSVIFVKEQQGKSPDASGVPCFHVELWIKELTSLYDSRARERRRLIEEQEALTTRLLRQRLSEEGQVGQGSVELRVRVPLEKEVPLAPVVEEPKAVTEEPEFPELTEAMQLQVSQALKAGSQDEVLSEGFRLTITRKDIQTLNNLNWLNDEVINFYMNLLVERSRSPALPSVYTFNTFFYTKLRSAGYSTVRRWTKRVDIFTSDILLVPVHLGVHWCLSVVDLRKKSVMYFDSMGGSSDEACRILLKYLEQESQDKKGVALDTSDWVLQSMKRNEIPQQMNGSDCGMFTCKYAEYITKDRPITFAQKHMPYFRRRMVWEILNRKLL</sequence>
<dbReference type="PANTHER" id="PTHR12606:SF30">
    <property type="entry name" value="SENTRIN-SPECIFIC PROTEASE 1"/>
    <property type="match status" value="1"/>
</dbReference>
<protein>
    <recommendedName>
        <fullName evidence="6">Ubiquitin-like protease family profile domain-containing protein</fullName>
    </recommendedName>
</protein>
<evidence type="ECO:0000313" key="8">
    <source>
        <dbReference type="Proteomes" id="UP001152803"/>
    </source>
</evidence>
<feature type="compositionally biased region" description="Low complexity" evidence="5">
    <location>
        <begin position="287"/>
        <end position="298"/>
    </location>
</feature>
<dbReference type="GO" id="GO:0006508">
    <property type="term" value="P:proteolysis"/>
    <property type="evidence" value="ECO:0007669"/>
    <property type="project" value="UniProtKB-KW"/>
</dbReference>